<dbReference type="EMBL" id="JAODOP010000004">
    <property type="protein sequence ID" value="MEF3833338.1"/>
    <property type="molecule type" value="Genomic_DNA"/>
</dbReference>
<keyword evidence="5" id="KW-1185">Reference proteome</keyword>
<dbReference type="InterPro" id="IPR019251">
    <property type="entry name" value="DUF2231_TM"/>
</dbReference>
<dbReference type="RefSeq" id="WP_303305686.1">
    <property type="nucleotide sequence ID" value="NZ_JAODOP010000004.1"/>
</dbReference>
<dbReference type="PANTHER" id="PTHR35889">
    <property type="entry name" value="CYCLOINULO-OLIGOSACCHARIDE FRUCTANOTRANSFERASE-RELATED"/>
    <property type="match status" value="1"/>
</dbReference>
<feature type="transmembrane region" description="Helical" evidence="1">
    <location>
        <begin position="20"/>
        <end position="39"/>
    </location>
</feature>
<feature type="transmembrane region" description="Helical" evidence="1">
    <location>
        <begin position="114"/>
        <end position="134"/>
    </location>
</feature>
<dbReference type="Pfam" id="PF07635">
    <property type="entry name" value="PSCyt1"/>
    <property type="match status" value="1"/>
</dbReference>
<protein>
    <recommendedName>
        <fullName evidence="6">Cytochrome C Planctomycete-type domain-containing protein</fullName>
    </recommendedName>
</protein>
<evidence type="ECO:0008006" key="6">
    <source>
        <dbReference type="Google" id="ProtNLM"/>
    </source>
</evidence>
<evidence type="ECO:0000259" key="2">
    <source>
        <dbReference type="Pfam" id="PF07635"/>
    </source>
</evidence>
<dbReference type="Gene3D" id="3.80.10.10">
    <property type="entry name" value="Ribonuclease Inhibitor"/>
    <property type="match status" value="1"/>
</dbReference>
<evidence type="ECO:0000313" key="5">
    <source>
        <dbReference type="Proteomes" id="UP001337305"/>
    </source>
</evidence>
<evidence type="ECO:0000256" key="1">
    <source>
        <dbReference type="SAM" id="Phobius"/>
    </source>
</evidence>
<keyword evidence="1" id="KW-0812">Transmembrane</keyword>
<name>A0ABU7XS43_9FLAO</name>
<feature type="transmembrane region" description="Helical" evidence="1">
    <location>
        <begin position="51"/>
        <end position="71"/>
    </location>
</feature>
<dbReference type="SUPFAM" id="SSF52047">
    <property type="entry name" value="RNI-like"/>
    <property type="match status" value="1"/>
</dbReference>
<dbReference type="Pfam" id="PF13855">
    <property type="entry name" value="LRR_8"/>
    <property type="match status" value="1"/>
</dbReference>
<evidence type="ECO:0000259" key="3">
    <source>
        <dbReference type="Pfam" id="PF09990"/>
    </source>
</evidence>
<keyword evidence="1" id="KW-1133">Transmembrane helix</keyword>
<dbReference type="InterPro" id="IPR032675">
    <property type="entry name" value="LRR_dom_sf"/>
</dbReference>
<dbReference type="InterPro" id="IPR011429">
    <property type="entry name" value="Cyt_c_Planctomycete-type"/>
</dbReference>
<feature type="domain" description="Cytochrome C Planctomycete-type" evidence="2">
    <location>
        <begin position="185"/>
        <end position="241"/>
    </location>
</feature>
<reference evidence="4 5" key="1">
    <citation type="submission" date="2022-09" db="EMBL/GenBank/DDBJ databases">
        <title>Genome sequencing of Flavivirga sp. MEBiC05379.</title>
        <authorList>
            <person name="Oh H.-M."/>
            <person name="Kwon K.K."/>
            <person name="Park M.J."/>
            <person name="Yang S.-H."/>
        </authorList>
    </citation>
    <scope>NUCLEOTIDE SEQUENCE [LARGE SCALE GENOMIC DNA]</scope>
    <source>
        <strain evidence="4 5">MEBiC05379</strain>
    </source>
</reference>
<evidence type="ECO:0000313" key="4">
    <source>
        <dbReference type="EMBL" id="MEF3833338.1"/>
    </source>
</evidence>
<proteinExistence type="predicted"/>
<gene>
    <name evidence="4" type="ORF">N1F79_09370</name>
</gene>
<dbReference type="PANTHER" id="PTHR35889:SF3">
    <property type="entry name" value="F-BOX DOMAIN-CONTAINING PROTEIN"/>
    <property type="match status" value="1"/>
</dbReference>
<dbReference type="Proteomes" id="UP001337305">
    <property type="component" value="Unassembled WGS sequence"/>
</dbReference>
<sequence>MTFFLETNIYQFFGRFHALIVHLPIGFIILAVIFECLVWKKKIDLKLAISYALLIGASFGVIAVVLGLMLASDGGYNIDTLSLHKWTGIATTIVAFLLFFLSKKKDTVVWVKKIYPVIIALIMILLSVAGHYGGNLTHGSNYLFEHAPASIRAIAGIKPVRERVTNLDSALVYEDVIHVIFEKKCNVCHNNDKAKGDLLLVDSESILKGGENGKVVIAGDASKSELYRRITLDPHHKEFMPTEGRTPLTNEETLLIKWWIDEGVSFDKKVVELNLTDRIKDYLQDVGIGLKKSFIESLNLSEVDNKILDSIRAEGFKIKTVTNRSTLLEVNYPIYNKEPLNEGKLDVLLRAKENITWLNFSGIPIQENLISKIGQLENLTELRVNNSKLTNEAIKYLTQLKHLEYLNVYGNPISNASVESFQKLTKLKKLYLWKTNISEESMLKIKDSLPQVTIITGEQNLNKTDRF</sequence>
<feature type="transmembrane region" description="Helical" evidence="1">
    <location>
        <begin position="83"/>
        <end position="102"/>
    </location>
</feature>
<dbReference type="InterPro" id="IPR001611">
    <property type="entry name" value="Leu-rich_rpt"/>
</dbReference>
<organism evidence="4 5">
    <name type="scientific">Flavivirga spongiicola</name>
    <dbReference type="NCBI Taxonomy" id="421621"/>
    <lineage>
        <taxon>Bacteria</taxon>
        <taxon>Pseudomonadati</taxon>
        <taxon>Bacteroidota</taxon>
        <taxon>Flavobacteriia</taxon>
        <taxon>Flavobacteriales</taxon>
        <taxon>Flavobacteriaceae</taxon>
        <taxon>Flavivirga</taxon>
    </lineage>
</organism>
<comment type="caution">
    <text evidence="4">The sequence shown here is derived from an EMBL/GenBank/DDBJ whole genome shotgun (WGS) entry which is preliminary data.</text>
</comment>
<dbReference type="Pfam" id="PF09990">
    <property type="entry name" value="DUF2231"/>
    <property type="match status" value="1"/>
</dbReference>
<feature type="domain" description="DUF2231" evidence="3">
    <location>
        <begin position="16"/>
        <end position="137"/>
    </location>
</feature>
<keyword evidence="1" id="KW-0472">Membrane</keyword>
<accession>A0ABU7XS43</accession>